<name>A0A069QB17_PSEAI</name>
<organism evidence="3 5">
    <name type="scientific">Pseudomonas aeruginosa</name>
    <dbReference type="NCBI Taxonomy" id="287"/>
    <lineage>
        <taxon>Bacteria</taxon>
        <taxon>Pseudomonadati</taxon>
        <taxon>Pseudomonadota</taxon>
        <taxon>Gammaproteobacteria</taxon>
        <taxon>Pseudomonadales</taxon>
        <taxon>Pseudomonadaceae</taxon>
        <taxon>Pseudomonas</taxon>
    </lineage>
</organism>
<accession>A0A1S1C613</accession>
<comment type="caution">
    <text evidence="3">The sequence shown here is derived from an EMBL/GenBank/DDBJ whole genome shotgun (WGS) entry which is preliminary data.</text>
</comment>
<dbReference type="OMA" id="MSEPKSH"/>
<evidence type="ECO:0000256" key="1">
    <source>
        <dbReference type="SAM" id="Phobius"/>
    </source>
</evidence>
<feature type="transmembrane region" description="Helical" evidence="1">
    <location>
        <begin position="57"/>
        <end position="78"/>
    </location>
</feature>
<evidence type="ECO:0000313" key="3">
    <source>
        <dbReference type="EMBL" id="OTI64950.1"/>
    </source>
</evidence>
<evidence type="ECO:0000313" key="4">
    <source>
        <dbReference type="EMBL" id="RPM23503.1"/>
    </source>
</evidence>
<dbReference type="Proteomes" id="UP000644192">
    <property type="component" value="Unassembled WGS sequence"/>
</dbReference>
<dbReference type="EMBL" id="WXZT01000011">
    <property type="protein sequence ID" value="MZZ13618.1"/>
    <property type="molecule type" value="Genomic_DNA"/>
</dbReference>
<sequence length="107" mass="11740">MSQLPVNATGLSRRELRKAVIRLRLEMQRQQLRRESQLLVQPFRQAQGLGHNLSQQLFGGGNAALWGAGGAALLGVLLGKGGRWQRLLRLGVALAPLLLGLRKQKGR</sequence>
<dbReference type="RefSeq" id="WP_003103249.1">
    <property type="nucleotide sequence ID" value="NZ_AP014651.1"/>
</dbReference>
<dbReference type="AlphaFoldDB" id="A0A069QB17"/>
<reference evidence="2" key="4">
    <citation type="submission" date="2020-01" db="EMBL/GenBank/DDBJ databases">
        <title>Bacteria Cultured from War Wounds Associated with the Conflict in Eastern Ukraine.</title>
        <authorList>
            <person name="Snesrud E."/>
            <person name="Galac M.R."/>
            <person name="Mc Gann P."/>
            <person name="Valentine K."/>
            <person name="Viacheslav K."/>
        </authorList>
    </citation>
    <scope>NUCLEOTIDE SEQUENCE</scope>
    <source>
        <strain evidence="2">VNMU148</strain>
    </source>
</reference>
<keyword evidence="1" id="KW-0812">Transmembrane</keyword>
<evidence type="ECO:0000313" key="5">
    <source>
        <dbReference type="Proteomes" id="UP000194857"/>
    </source>
</evidence>
<reference evidence="4 6" key="2">
    <citation type="submission" date="2017-08" db="EMBL/GenBank/DDBJ databases">
        <authorList>
            <person name="Feschi L."/>
            <person name="Jeukens J."/>
            <person name="Emond-Rheault J.-G."/>
            <person name="Kukavica-Ibrulj I."/>
            <person name="Boyle B."/>
            <person name="Levesque R.C."/>
        </authorList>
    </citation>
    <scope>NUCLEOTIDE SEQUENCE [LARGE SCALE GENOMIC DNA]</scope>
    <source>
        <strain evidence="4 6">PA-W36</strain>
    </source>
</reference>
<evidence type="ECO:0000313" key="6">
    <source>
        <dbReference type="Proteomes" id="UP000284767"/>
    </source>
</evidence>
<proteinExistence type="predicted"/>
<dbReference type="Proteomes" id="UP000194857">
    <property type="component" value="Unassembled WGS sequence"/>
</dbReference>
<reference evidence="4 6" key="3">
    <citation type="submission" date="2019-01" db="EMBL/GenBank/DDBJ databases">
        <title>The Pseudomonas aeruginosa pan-genome provides new insights on its population structure, horizontal gene transfer and pathogenicity.</title>
        <authorList>
            <person name="Freschi L."/>
            <person name="Vincent A.T."/>
            <person name="Jeukens J."/>
            <person name="Emond-Rheault J.-G."/>
            <person name="Kukavica-Ibrulj I."/>
            <person name="Dupont M.-J."/>
            <person name="Charette S.J."/>
            <person name="Boyle B."/>
            <person name="Levesque R.C."/>
        </authorList>
    </citation>
    <scope>NUCLEOTIDE SEQUENCE [LARGE SCALE GENOMIC DNA]</scope>
    <source>
        <strain evidence="4 6">PA-W36</strain>
    </source>
</reference>
<reference evidence="3 5" key="1">
    <citation type="submission" date="2017-05" db="EMBL/GenBank/DDBJ databases">
        <authorList>
            <person name="Song R."/>
            <person name="Chenine A.L."/>
            <person name="Ruprecht R.M."/>
        </authorList>
    </citation>
    <scope>NUCLEOTIDE SEQUENCE [LARGE SCALE GENOMIC DNA]</scope>
    <source>
        <strain evidence="3 5">S567_C10_BS</strain>
    </source>
</reference>
<dbReference type="EMBL" id="NFFZ01000002">
    <property type="protein sequence ID" value="OTI64950.1"/>
    <property type="molecule type" value="Genomic_DNA"/>
</dbReference>
<dbReference type="Proteomes" id="UP000284767">
    <property type="component" value="Unassembled WGS sequence"/>
</dbReference>
<protein>
    <submittedName>
        <fullName evidence="3">Uncharacterized protein</fullName>
    </submittedName>
</protein>
<accession>A0A069QB17</accession>
<gene>
    <name evidence="3" type="ORF">CAZ10_04060</name>
    <name evidence="2" type="ORF">GUL26_15305</name>
    <name evidence="4" type="ORF">IPC1295_03080</name>
</gene>
<dbReference type="EMBL" id="NSNE01000001">
    <property type="protein sequence ID" value="RPM23503.1"/>
    <property type="molecule type" value="Genomic_DNA"/>
</dbReference>
<keyword evidence="1" id="KW-0472">Membrane</keyword>
<evidence type="ECO:0000313" key="2">
    <source>
        <dbReference type="EMBL" id="MZZ13618.1"/>
    </source>
</evidence>
<keyword evidence="1" id="KW-1133">Transmembrane helix</keyword>
<dbReference type="eggNOG" id="ENOG5031TPC">
    <property type="taxonomic scope" value="Bacteria"/>
</dbReference>